<evidence type="ECO:0000256" key="3">
    <source>
        <dbReference type="SAM" id="MobiDB-lite"/>
    </source>
</evidence>
<protein>
    <recommendedName>
        <fullName evidence="7">Mce-associated membrane protein</fullName>
    </recommendedName>
</protein>
<gene>
    <name evidence="5" type="ORF">C6V83_13440</name>
</gene>
<feature type="transmembrane region" description="Helical" evidence="4">
    <location>
        <begin position="94"/>
        <end position="117"/>
    </location>
</feature>
<accession>A0A2S0KHE4</accession>
<name>A0A2S0KHE4_9ACTN</name>
<dbReference type="PANTHER" id="PTHR37042">
    <property type="entry name" value="OUTER MEMBRANE PROTEIN RV1973"/>
    <property type="match status" value="1"/>
</dbReference>
<organism evidence="5 6">
    <name type="scientific">Gordonia iterans</name>
    <dbReference type="NCBI Taxonomy" id="1004901"/>
    <lineage>
        <taxon>Bacteria</taxon>
        <taxon>Bacillati</taxon>
        <taxon>Actinomycetota</taxon>
        <taxon>Actinomycetes</taxon>
        <taxon>Mycobacteriales</taxon>
        <taxon>Gordoniaceae</taxon>
        <taxon>Gordonia</taxon>
    </lineage>
</organism>
<feature type="compositionally biased region" description="Acidic residues" evidence="3">
    <location>
        <begin position="9"/>
        <end position="18"/>
    </location>
</feature>
<dbReference type="RefSeq" id="WP_105942818.1">
    <property type="nucleotide sequence ID" value="NZ_CP027433.1"/>
</dbReference>
<dbReference type="Proteomes" id="UP000239814">
    <property type="component" value="Chromosome"/>
</dbReference>
<dbReference type="AlphaFoldDB" id="A0A2S0KHE4"/>
<comment type="subcellular location">
    <subcellularLocation>
        <location evidence="1">Membrane</location>
    </subcellularLocation>
</comment>
<feature type="region of interest" description="Disordered" evidence="3">
    <location>
        <begin position="1"/>
        <end position="21"/>
    </location>
</feature>
<keyword evidence="4" id="KW-1133">Transmembrane helix</keyword>
<evidence type="ECO:0000313" key="6">
    <source>
        <dbReference type="Proteomes" id="UP000239814"/>
    </source>
</evidence>
<dbReference type="EMBL" id="CP027433">
    <property type="protein sequence ID" value="AVM01107.1"/>
    <property type="molecule type" value="Genomic_DNA"/>
</dbReference>
<dbReference type="GO" id="GO:0016020">
    <property type="term" value="C:membrane"/>
    <property type="evidence" value="ECO:0007669"/>
    <property type="project" value="UniProtKB-SubCell"/>
</dbReference>
<feature type="region of interest" description="Disordered" evidence="3">
    <location>
        <begin position="41"/>
        <end position="85"/>
    </location>
</feature>
<evidence type="ECO:0000256" key="4">
    <source>
        <dbReference type="SAM" id="Phobius"/>
    </source>
</evidence>
<evidence type="ECO:0000256" key="2">
    <source>
        <dbReference type="ARBA" id="ARBA00023136"/>
    </source>
</evidence>
<dbReference type="PANTHER" id="PTHR37042:SF4">
    <property type="entry name" value="OUTER MEMBRANE PROTEIN RV1973"/>
    <property type="match status" value="1"/>
</dbReference>
<evidence type="ECO:0008006" key="7">
    <source>
        <dbReference type="Google" id="ProtNLM"/>
    </source>
</evidence>
<keyword evidence="6" id="KW-1185">Reference proteome</keyword>
<proteinExistence type="predicted"/>
<keyword evidence="2 4" id="KW-0472">Membrane</keyword>
<sequence>MSNSSGDAGPDETTEIDAADAVGTASLAKALTPEEREALLAENRRVREEARARDVAKFGDEDDDDHDDGSAPDPDRIPGKVAAKKRRKRKAGPLVIALATLAAVLAVATGVLGYLYASASRDALGPDSDLGQSALADAKKYAALIVTYEPDDYAALDREIRAVSTPDFAERYIKASQEARRGNDEAKASSVGTARAAGLESLSRSQAVVLVALDQVVTSPDLPSAGEEGLEYQTRVQITLARDGDRWLVSELLTI</sequence>
<evidence type="ECO:0000313" key="5">
    <source>
        <dbReference type="EMBL" id="AVM01107.1"/>
    </source>
</evidence>
<dbReference type="OrthoDB" id="4377606at2"/>
<reference evidence="5 6" key="1">
    <citation type="submission" date="2018-03" db="EMBL/GenBank/DDBJ databases">
        <title>Characteristics and genome of n-alkane degrading marine bacteria Gordonia iterans isolated from crude oil contaminated in Tae-an, South Korea.</title>
        <authorList>
            <person name="Lee S.-S."/>
            <person name="Kim H."/>
        </authorList>
    </citation>
    <scope>NUCLEOTIDE SEQUENCE [LARGE SCALE GENOMIC DNA]</scope>
    <source>
        <strain evidence="5 6">Co17</strain>
    </source>
</reference>
<dbReference type="KEGG" id="git:C6V83_13440"/>
<keyword evidence="4" id="KW-0812">Transmembrane</keyword>
<evidence type="ECO:0000256" key="1">
    <source>
        <dbReference type="ARBA" id="ARBA00004370"/>
    </source>
</evidence>
<feature type="compositionally biased region" description="Basic and acidic residues" evidence="3">
    <location>
        <begin position="41"/>
        <end position="59"/>
    </location>
</feature>